<dbReference type="InterPro" id="IPR050855">
    <property type="entry name" value="NDM-1-like"/>
</dbReference>
<dbReference type="CDD" id="cd07739">
    <property type="entry name" value="metallo-hydrolase-like_MBL-fold"/>
    <property type="match status" value="1"/>
</dbReference>
<dbReference type="InterPro" id="IPR053892">
    <property type="entry name" value="MoaF-like"/>
</dbReference>
<gene>
    <name evidence="2" type="ordered locus">BTH_I1429</name>
</gene>
<feature type="domain" description="Metallo-beta-lactamase" evidence="1">
    <location>
        <begin position="79"/>
        <end position="264"/>
    </location>
</feature>
<keyword evidence="3" id="KW-1185">Reference proteome</keyword>
<accession>Q2SYM4</accession>
<dbReference type="InterPro" id="IPR012674">
    <property type="entry name" value="Calycin"/>
</dbReference>
<dbReference type="InterPro" id="IPR036866">
    <property type="entry name" value="RibonucZ/Hydroxyglut_hydro"/>
</dbReference>
<organism evidence="2 3">
    <name type="scientific">Burkholderia thailandensis (strain ATCC 700388 / DSM 13276 / CCUG 48851 / CIP 106301 / E264)</name>
    <dbReference type="NCBI Taxonomy" id="271848"/>
    <lineage>
        <taxon>Bacteria</taxon>
        <taxon>Pseudomonadati</taxon>
        <taxon>Pseudomonadota</taxon>
        <taxon>Betaproteobacteria</taxon>
        <taxon>Burkholderiales</taxon>
        <taxon>Burkholderiaceae</taxon>
        <taxon>Burkholderia</taxon>
        <taxon>pseudomallei group</taxon>
    </lineage>
</organism>
<sequence>MRPETDPTILSRFDAVALLARVALTTPRPLRESFMFLRSLVALAAAAASMLGAAPAHATGASAPLQIDVYNPGEKSLFAVSSEIVTGKTGTILIDAQFQRNDAEALVNKIKATGKPLKLVYVSHSDPDYYFGLDTIRAAFPDAKIVATPQTVAAIKANKDDKLAYWGPILKDNAPRALVVPQPLDGDRLTLDGHELRIVGLDGPSPDRTFVSIPSAHAVVGGIPVAANIHVWIADTQTPESRRNWIKTLDRIAALRPSRVVPGHYLANPDGSEPNTLASVKFTRDYLVAFETEAAKARNSGELIAAMKARYPNLADVSSLEMSAKVIKGEMQWPVVGTASAFPAAGKKALVQFGDIRFRLDFKDDHTMTFVGTSGQYQGATDTVEYKATQIRPQVFMVYWHEPKSGDNVVHVEDFENGVVYTNIAHRNGEFQHLKGTIRIEDAK</sequence>
<dbReference type="PANTHER" id="PTHR42951">
    <property type="entry name" value="METALLO-BETA-LACTAMASE DOMAIN-CONTAINING"/>
    <property type="match status" value="1"/>
</dbReference>
<dbReference type="Gene3D" id="3.60.15.10">
    <property type="entry name" value="Ribonuclease Z/Hydroxyacylglutathione hydrolase-like"/>
    <property type="match status" value="1"/>
</dbReference>
<name>Q2SYM4_BURTA</name>
<dbReference type="SMART" id="SM00849">
    <property type="entry name" value="Lactamase_B"/>
    <property type="match status" value="1"/>
</dbReference>
<dbReference type="SUPFAM" id="SSF56281">
    <property type="entry name" value="Metallo-hydrolase/oxidoreductase"/>
    <property type="match status" value="1"/>
</dbReference>
<evidence type="ECO:0000313" key="3">
    <source>
        <dbReference type="Proteomes" id="UP000001930"/>
    </source>
</evidence>
<evidence type="ECO:0000313" key="2">
    <source>
        <dbReference type="EMBL" id="ABC37926.1"/>
    </source>
</evidence>
<protein>
    <submittedName>
        <fullName evidence="2">Metallo-beta-lactamase family protein</fullName>
    </submittedName>
</protein>
<dbReference type="Pfam" id="PF22036">
    <property type="entry name" value="MoaF_like"/>
    <property type="match status" value="1"/>
</dbReference>
<dbReference type="Gene3D" id="2.40.128.20">
    <property type="match status" value="1"/>
</dbReference>
<dbReference type="InterPro" id="IPR001279">
    <property type="entry name" value="Metallo-B-lactamas"/>
</dbReference>
<dbReference type="Proteomes" id="UP000001930">
    <property type="component" value="Chromosome I"/>
</dbReference>
<dbReference type="EMBL" id="CP000086">
    <property type="protein sequence ID" value="ABC37926.1"/>
    <property type="molecule type" value="Genomic_DNA"/>
</dbReference>
<dbReference type="PANTHER" id="PTHR42951:SF14">
    <property type="entry name" value="METALLO-BETA-LACTAMASE SUPERFAMILY PROTEIN"/>
    <property type="match status" value="1"/>
</dbReference>
<reference evidence="2 3" key="1">
    <citation type="journal article" date="2005" name="BMC Genomics">
        <title>Bacterial genome adaptation to niches: divergence of the potential virulence genes in three Burkholderia species of different survival strategies.</title>
        <authorList>
            <person name="Kim H.S."/>
            <person name="Schell M.A."/>
            <person name="Yu Y."/>
            <person name="Ulrich R.L."/>
            <person name="Sarria S.H."/>
            <person name="Nierman W.C."/>
            <person name="DeShazer D."/>
        </authorList>
    </citation>
    <scope>NUCLEOTIDE SEQUENCE [LARGE SCALE GENOMIC DNA]</scope>
    <source>
        <strain evidence="3">ATCC 700388 / DSM 13276 / CCUG 48851 / CIP 106301 / E264</strain>
    </source>
</reference>
<dbReference type="KEGG" id="bte:BTH_I1429"/>
<dbReference type="HOGENOM" id="CLU_054962_2_0_4"/>
<dbReference type="Pfam" id="PF00753">
    <property type="entry name" value="Lactamase_B"/>
    <property type="match status" value="1"/>
</dbReference>
<evidence type="ECO:0000259" key="1">
    <source>
        <dbReference type="SMART" id="SM00849"/>
    </source>
</evidence>
<dbReference type="AlphaFoldDB" id="Q2SYM4"/>
<proteinExistence type="predicted"/>